<organism evidence="2 3">
    <name type="scientific">Peptostreptococcus canis</name>
    <dbReference type="NCBI Taxonomy" id="1159213"/>
    <lineage>
        <taxon>Bacteria</taxon>
        <taxon>Bacillati</taxon>
        <taxon>Bacillota</taxon>
        <taxon>Clostridia</taxon>
        <taxon>Peptostreptococcales</taxon>
        <taxon>Peptostreptococcaceae</taxon>
        <taxon>Peptostreptococcus</taxon>
    </lineage>
</organism>
<evidence type="ECO:0000256" key="1">
    <source>
        <dbReference type="SAM" id="Phobius"/>
    </source>
</evidence>
<keyword evidence="1" id="KW-0472">Membrane</keyword>
<protein>
    <submittedName>
        <fullName evidence="2">Uncharacterized protein</fullName>
    </submittedName>
</protein>
<dbReference type="Proteomes" id="UP000713904">
    <property type="component" value="Unassembled WGS sequence"/>
</dbReference>
<feature type="transmembrane region" description="Helical" evidence="1">
    <location>
        <begin position="7"/>
        <end position="28"/>
    </location>
</feature>
<accession>A0ABR6TL41</accession>
<name>A0ABR6TL41_9FIRM</name>
<reference evidence="2 3" key="1">
    <citation type="submission" date="2020-05" db="EMBL/GenBank/DDBJ databases">
        <title>Draft genome of xy-202 and genomic insight in genome of the genus Peptostreptococcus.</title>
        <authorList>
            <person name="Zhang Z."/>
        </authorList>
    </citation>
    <scope>NUCLEOTIDE SEQUENCE [LARGE SCALE GENOMIC DNA]</scope>
    <source>
        <strain evidence="2 3">DSM 27025</strain>
    </source>
</reference>
<proteinExistence type="predicted"/>
<sequence>MKKKYLLIIFSMIIVGVVGSLFVGSLSVPKFNSYFDEKRAELMDESDLINTDSKVEILKIGNLPRNTVINVKKSNSNKVKVHVKSTYGKDVFSLSMDKNTLVIDAKDMNRVYEEKIFGKPVFNKVNEENFNQINSFEEINDMLDFMKSLRHSKDVVRNSLNKMAVDGARFDKNTLNLDATFISHYSVVDVEVPNSVDMQVDDSKYYHSYMNDIDKKSRLNIDAGLVKNYIKVKKIDYIDEIAYKDKIDKIVVDIENYEEYLSLDNRNKHFDLNINILEINTNPSVLVDLMNIKGKIANELILNVSGEKKLEKDFYQEYGFENNENRIQMDVLNMVEDYFDGEDNNLSTSERDLFSEKNLREKKNFDKLEKVTEKDIRINELFRLFADDIASQYDYEHSFGEKIHKEFGVDIYIGKDIADKVKINAPKDSVRLVVHNYNPKFDIKSEKIEDKYLLYGKVPNSVILENNKKEYKGNLDEYIRSVYKNAKIDMRTSGKPVISVNSKKVRLLEMKQGEYELN</sequence>
<comment type="caution">
    <text evidence="2">The sequence shown here is derived from an EMBL/GenBank/DDBJ whole genome shotgun (WGS) entry which is preliminary data.</text>
</comment>
<evidence type="ECO:0000313" key="3">
    <source>
        <dbReference type="Proteomes" id="UP000713904"/>
    </source>
</evidence>
<keyword evidence="1" id="KW-1133">Transmembrane helix</keyword>
<keyword evidence="3" id="KW-1185">Reference proteome</keyword>
<keyword evidence="1" id="KW-0812">Transmembrane</keyword>
<gene>
    <name evidence="2" type="ORF">HLB29_05405</name>
</gene>
<dbReference type="EMBL" id="JABGBW010000002">
    <property type="protein sequence ID" value="MBC2576117.1"/>
    <property type="molecule type" value="Genomic_DNA"/>
</dbReference>
<dbReference type="RefSeq" id="WP_185624116.1">
    <property type="nucleotide sequence ID" value="NZ_JABGBW010000002.1"/>
</dbReference>
<evidence type="ECO:0000313" key="2">
    <source>
        <dbReference type="EMBL" id="MBC2576117.1"/>
    </source>
</evidence>